<evidence type="ECO:0000313" key="4">
    <source>
        <dbReference type="Proteomes" id="UP001218188"/>
    </source>
</evidence>
<dbReference type="InterPro" id="IPR036770">
    <property type="entry name" value="Ankyrin_rpt-contain_sf"/>
</dbReference>
<dbReference type="AlphaFoldDB" id="A0AAD6SX23"/>
<sequence length="112" mass="11687">IVAFLLKKGADINLASKGYGSALGSTSYTGEMKIVCFLLEKGANVNLPGGEYGSPSGRTACGGYVVIVRLLLEIGADIKTHGSVAMKVAKEKGRDKIVALLRDRGAVESSKE</sequence>
<dbReference type="PANTHER" id="PTHR23206:SF7">
    <property type="entry name" value="PROTEIN KINASE DOMAIN-CONTAINING PROTEIN"/>
    <property type="match status" value="1"/>
</dbReference>
<comment type="caution">
    <text evidence="3">The sequence shown here is derived from an EMBL/GenBank/DDBJ whole genome shotgun (WGS) entry which is preliminary data.</text>
</comment>
<proteinExistence type="predicted"/>
<dbReference type="GO" id="GO:0005737">
    <property type="term" value="C:cytoplasm"/>
    <property type="evidence" value="ECO:0007669"/>
    <property type="project" value="TreeGrafter"/>
</dbReference>
<feature type="non-terminal residue" evidence="3">
    <location>
        <position position="1"/>
    </location>
</feature>
<dbReference type="Proteomes" id="UP001218188">
    <property type="component" value="Unassembled WGS sequence"/>
</dbReference>
<dbReference type="PANTHER" id="PTHR23206">
    <property type="entry name" value="MASK PROTEIN"/>
    <property type="match status" value="1"/>
</dbReference>
<dbReference type="InterPro" id="IPR051631">
    <property type="entry name" value="Ankyrin-KH/SAM_domain"/>
</dbReference>
<keyword evidence="1" id="KW-0677">Repeat</keyword>
<dbReference type="EMBL" id="JARJCM010000065">
    <property type="protein sequence ID" value="KAJ7033357.1"/>
    <property type="molecule type" value="Genomic_DNA"/>
</dbReference>
<keyword evidence="4" id="KW-1185">Reference proteome</keyword>
<name>A0AAD6SX23_9AGAR</name>
<protein>
    <recommendedName>
        <fullName evidence="5">Ankyrin</fullName>
    </recommendedName>
</protein>
<reference evidence="3" key="1">
    <citation type="submission" date="2023-03" db="EMBL/GenBank/DDBJ databases">
        <title>Massive genome expansion in bonnet fungi (Mycena s.s.) driven by repeated elements and novel gene families across ecological guilds.</title>
        <authorList>
            <consortium name="Lawrence Berkeley National Laboratory"/>
            <person name="Harder C.B."/>
            <person name="Miyauchi S."/>
            <person name="Viragh M."/>
            <person name="Kuo A."/>
            <person name="Thoen E."/>
            <person name="Andreopoulos B."/>
            <person name="Lu D."/>
            <person name="Skrede I."/>
            <person name="Drula E."/>
            <person name="Henrissat B."/>
            <person name="Morin E."/>
            <person name="Kohler A."/>
            <person name="Barry K."/>
            <person name="LaButti K."/>
            <person name="Morin E."/>
            <person name="Salamov A."/>
            <person name="Lipzen A."/>
            <person name="Mereny Z."/>
            <person name="Hegedus B."/>
            <person name="Baldrian P."/>
            <person name="Stursova M."/>
            <person name="Weitz H."/>
            <person name="Taylor A."/>
            <person name="Grigoriev I.V."/>
            <person name="Nagy L.G."/>
            <person name="Martin F."/>
            <person name="Kauserud H."/>
        </authorList>
    </citation>
    <scope>NUCLEOTIDE SEQUENCE</scope>
    <source>
        <strain evidence="3">CBHHK200</strain>
    </source>
</reference>
<keyword evidence="2" id="KW-0040">ANK repeat</keyword>
<accession>A0AAD6SX23</accession>
<evidence type="ECO:0000256" key="1">
    <source>
        <dbReference type="ARBA" id="ARBA00022737"/>
    </source>
</evidence>
<evidence type="ECO:0008006" key="5">
    <source>
        <dbReference type="Google" id="ProtNLM"/>
    </source>
</evidence>
<gene>
    <name evidence="3" type="ORF">C8F04DRAFT_957687</name>
</gene>
<evidence type="ECO:0000313" key="3">
    <source>
        <dbReference type="EMBL" id="KAJ7033357.1"/>
    </source>
</evidence>
<organism evidence="3 4">
    <name type="scientific">Mycena alexandri</name>
    <dbReference type="NCBI Taxonomy" id="1745969"/>
    <lineage>
        <taxon>Eukaryota</taxon>
        <taxon>Fungi</taxon>
        <taxon>Dikarya</taxon>
        <taxon>Basidiomycota</taxon>
        <taxon>Agaricomycotina</taxon>
        <taxon>Agaricomycetes</taxon>
        <taxon>Agaricomycetidae</taxon>
        <taxon>Agaricales</taxon>
        <taxon>Marasmiineae</taxon>
        <taxon>Mycenaceae</taxon>
        <taxon>Mycena</taxon>
    </lineage>
</organism>
<dbReference type="Gene3D" id="1.25.40.20">
    <property type="entry name" value="Ankyrin repeat-containing domain"/>
    <property type="match status" value="1"/>
</dbReference>
<dbReference type="SUPFAM" id="SSF48403">
    <property type="entry name" value="Ankyrin repeat"/>
    <property type="match status" value="1"/>
</dbReference>
<evidence type="ECO:0000256" key="2">
    <source>
        <dbReference type="ARBA" id="ARBA00023043"/>
    </source>
</evidence>